<evidence type="ECO:0000256" key="2">
    <source>
        <dbReference type="SAM" id="MobiDB-lite"/>
    </source>
</evidence>
<feature type="region of interest" description="Disordered" evidence="2">
    <location>
        <begin position="146"/>
        <end position="208"/>
    </location>
</feature>
<gene>
    <name evidence="4" type="ORF">EDD39_6932</name>
</gene>
<evidence type="ECO:0000256" key="1">
    <source>
        <dbReference type="ARBA" id="ARBA00008791"/>
    </source>
</evidence>
<proteinExistence type="inferred from homology"/>
<dbReference type="SUPFAM" id="SSF52402">
    <property type="entry name" value="Adenine nucleotide alpha hydrolases-like"/>
    <property type="match status" value="2"/>
</dbReference>
<evidence type="ECO:0000313" key="4">
    <source>
        <dbReference type="EMBL" id="ROR35275.1"/>
    </source>
</evidence>
<dbReference type="RefSeq" id="WP_123563551.1">
    <property type="nucleotide sequence ID" value="NZ_RJVJ01000003.1"/>
</dbReference>
<name>A0A8G1U9D3_9ACTN</name>
<accession>A0A8G1U9D3</accession>
<dbReference type="EMBL" id="RJVJ01000003">
    <property type="protein sequence ID" value="ROR35275.1"/>
    <property type="molecule type" value="Genomic_DNA"/>
</dbReference>
<dbReference type="PANTHER" id="PTHR46268:SF6">
    <property type="entry name" value="UNIVERSAL STRESS PROTEIN UP12"/>
    <property type="match status" value="1"/>
</dbReference>
<organism evidence="4 5">
    <name type="scientific">Kitasatospora cineracea</name>
    <dbReference type="NCBI Taxonomy" id="88074"/>
    <lineage>
        <taxon>Bacteria</taxon>
        <taxon>Bacillati</taxon>
        <taxon>Actinomycetota</taxon>
        <taxon>Actinomycetes</taxon>
        <taxon>Kitasatosporales</taxon>
        <taxon>Streptomycetaceae</taxon>
        <taxon>Kitasatospora</taxon>
    </lineage>
</organism>
<dbReference type="AlphaFoldDB" id="A0A8G1U9D3"/>
<dbReference type="PANTHER" id="PTHR46268">
    <property type="entry name" value="STRESS RESPONSE PROTEIN NHAX"/>
    <property type="match status" value="1"/>
</dbReference>
<evidence type="ECO:0000259" key="3">
    <source>
        <dbReference type="Pfam" id="PF00582"/>
    </source>
</evidence>
<dbReference type="OrthoDB" id="3174546at2"/>
<comment type="caution">
    <text evidence="4">The sequence shown here is derived from an EMBL/GenBank/DDBJ whole genome shotgun (WGS) entry which is preliminary data.</text>
</comment>
<evidence type="ECO:0000313" key="5">
    <source>
        <dbReference type="Proteomes" id="UP000267408"/>
    </source>
</evidence>
<feature type="domain" description="UspA" evidence="3">
    <location>
        <begin position="237"/>
        <end position="371"/>
    </location>
</feature>
<dbReference type="InterPro" id="IPR014729">
    <property type="entry name" value="Rossmann-like_a/b/a_fold"/>
</dbReference>
<dbReference type="InterPro" id="IPR006015">
    <property type="entry name" value="Universal_stress_UspA"/>
</dbReference>
<reference evidence="4 5" key="1">
    <citation type="submission" date="2018-11" db="EMBL/GenBank/DDBJ databases">
        <title>Sequencing the genomes of 1000 actinobacteria strains.</title>
        <authorList>
            <person name="Klenk H.-P."/>
        </authorList>
    </citation>
    <scope>NUCLEOTIDE SEQUENCE [LARGE SCALE GENOMIC DNA]</scope>
    <source>
        <strain evidence="4 5">DSM 44780</strain>
    </source>
</reference>
<feature type="domain" description="UspA" evidence="3">
    <location>
        <begin position="1"/>
        <end position="136"/>
    </location>
</feature>
<dbReference type="InterPro" id="IPR006016">
    <property type="entry name" value="UspA"/>
</dbReference>
<dbReference type="Proteomes" id="UP000267408">
    <property type="component" value="Unassembled WGS sequence"/>
</dbReference>
<dbReference type="Pfam" id="PF00582">
    <property type="entry name" value="Usp"/>
    <property type="match status" value="2"/>
</dbReference>
<comment type="similarity">
    <text evidence="1">Belongs to the universal stress protein A family.</text>
</comment>
<feature type="compositionally biased region" description="Low complexity" evidence="2">
    <location>
        <begin position="176"/>
        <end position="208"/>
    </location>
</feature>
<dbReference type="Gene3D" id="3.40.50.620">
    <property type="entry name" value="HUPs"/>
    <property type="match status" value="2"/>
</dbReference>
<dbReference type="CDD" id="cd00293">
    <property type="entry name" value="USP-like"/>
    <property type="match status" value="2"/>
</dbReference>
<protein>
    <submittedName>
        <fullName evidence="4">Nucleotide-binding universal stress UspA family protein</fullName>
    </submittedName>
</protein>
<sequence length="373" mass="37711">MTQQILTGYDGSPRSRTAVHWAGAEAARHGAELTVLRVWPWLGPSEPDGPTTDPVRRAEHGDLEAVAREVLAAHPDLTVATQAAAGDTADALVDASVEYDLLVLGSDGPGALADLLGGSVALSVAARASCPVALVREQPDAPEDELPLIEGELPTPENPLPTATNPFPATVPEDVPPATAAPRPAPANPSSTTATATATATAVAPSPSPAAVLEGELSASAPHSATAVAPSPGPAEIVVGVAGESSLPAVEFALAEAARSGGRVRAVHGWELMPFWSATPGWLPPDTDADDQASRIEADLTRALAAARAAHPEVELVVEARLGGAAGGLLSAAEHADLVVLGRRPHLLGHSLGPVAHAAVRNSPAPVVLVPQP</sequence>
<dbReference type="PRINTS" id="PR01438">
    <property type="entry name" value="UNVRSLSTRESS"/>
</dbReference>